<dbReference type="EMBL" id="PJAI02000003">
    <property type="protein sequence ID" value="TYK66630.1"/>
    <property type="molecule type" value="Genomic_DNA"/>
</dbReference>
<keyword evidence="5" id="KW-1185">Reference proteome</keyword>
<gene>
    <name evidence="4" type="ORF">CWS31_004665</name>
</gene>
<dbReference type="Gene3D" id="1.10.357.10">
    <property type="entry name" value="Tetracycline Repressor, domain 2"/>
    <property type="match status" value="1"/>
</dbReference>
<dbReference type="PRINTS" id="PR00455">
    <property type="entry name" value="HTHTETR"/>
</dbReference>
<dbReference type="InterPro" id="IPR001647">
    <property type="entry name" value="HTH_TetR"/>
</dbReference>
<feature type="domain" description="HTH tetR-type" evidence="3">
    <location>
        <begin position="15"/>
        <end position="75"/>
    </location>
</feature>
<dbReference type="InterPro" id="IPR009057">
    <property type="entry name" value="Homeodomain-like_sf"/>
</dbReference>
<organism evidence="4 5">
    <name type="scientific">Colwellia echini</name>
    <dbReference type="NCBI Taxonomy" id="1982103"/>
    <lineage>
        <taxon>Bacteria</taxon>
        <taxon>Pseudomonadati</taxon>
        <taxon>Pseudomonadota</taxon>
        <taxon>Gammaproteobacteria</taxon>
        <taxon>Alteromonadales</taxon>
        <taxon>Colwelliaceae</taxon>
        <taxon>Colwellia</taxon>
    </lineage>
</organism>
<evidence type="ECO:0000313" key="5">
    <source>
        <dbReference type="Proteomes" id="UP000815846"/>
    </source>
</evidence>
<dbReference type="SUPFAM" id="SSF46689">
    <property type="entry name" value="Homeodomain-like"/>
    <property type="match status" value="1"/>
</dbReference>
<name>A0ABY3MZH0_9GAMM</name>
<evidence type="ECO:0000259" key="3">
    <source>
        <dbReference type="PROSITE" id="PS50977"/>
    </source>
</evidence>
<dbReference type="Gene3D" id="1.10.10.60">
    <property type="entry name" value="Homeodomain-like"/>
    <property type="match status" value="1"/>
</dbReference>
<evidence type="ECO:0000313" key="4">
    <source>
        <dbReference type="EMBL" id="TYK66630.1"/>
    </source>
</evidence>
<comment type="caution">
    <text evidence="4">The sequence shown here is derived from an EMBL/GenBank/DDBJ whole genome shotgun (WGS) entry which is preliminary data.</text>
</comment>
<sequence>MSEPIKKNKKEATREKNQQLILTAAEKLFSQLGYDGASMSMIAQEAEVPKANVLYYFKNKDNLYEAVFDRIIVTWNLGLKDISVDDDPAEVLYNYIKSKVTLAISQSMQSRLFATEIIRGAPYLQGYMRKNTRPWMREKCQILQAWMDAGKMDQIDPSHLLFSIWANSQYYADFQAEVLLLLNKLEYEDSDIEGITHSIAQITLKGVGLSIPDNPNENSD</sequence>
<accession>A0ABY3MZH0</accession>
<keyword evidence="1 2" id="KW-0238">DNA-binding</keyword>
<dbReference type="InterPro" id="IPR013573">
    <property type="entry name" value="Tscrpt_reg_YcdC_C"/>
</dbReference>
<dbReference type="PROSITE" id="PS50977">
    <property type="entry name" value="HTH_TETR_2"/>
    <property type="match status" value="1"/>
</dbReference>
<protein>
    <submittedName>
        <fullName evidence="4">DUF1956 domain-containing protein</fullName>
    </submittedName>
</protein>
<dbReference type="PANTHER" id="PTHR30328">
    <property type="entry name" value="TRANSCRIPTIONAL REPRESSOR"/>
    <property type="match status" value="1"/>
</dbReference>
<dbReference type="InterPro" id="IPR036271">
    <property type="entry name" value="Tet_transcr_reg_TetR-rel_C_sf"/>
</dbReference>
<dbReference type="Proteomes" id="UP000815846">
    <property type="component" value="Unassembled WGS sequence"/>
</dbReference>
<dbReference type="PANTHER" id="PTHR30328:SF54">
    <property type="entry name" value="HTH-TYPE TRANSCRIPTIONAL REPRESSOR SCO4008"/>
    <property type="match status" value="1"/>
</dbReference>
<dbReference type="InterPro" id="IPR050109">
    <property type="entry name" value="HTH-type_TetR-like_transc_reg"/>
</dbReference>
<proteinExistence type="predicted"/>
<evidence type="ECO:0000256" key="2">
    <source>
        <dbReference type="PROSITE-ProRule" id="PRU00335"/>
    </source>
</evidence>
<dbReference type="RefSeq" id="WP_101344712.1">
    <property type="nucleotide sequence ID" value="NZ_PJAI02000003.1"/>
</dbReference>
<evidence type="ECO:0000256" key="1">
    <source>
        <dbReference type="ARBA" id="ARBA00023125"/>
    </source>
</evidence>
<dbReference type="Pfam" id="PF00440">
    <property type="entry name" value="TetR_N"/>
    <property type="match status" value="1"/>
</dbReference>
<dbReference type="SUPFAM" id="SSF48498">
    <property type="entry name" value="Tetracyclin repressor-like, C-terminal domain"/>
    <property type="match status" value="1"/>
</dbReference>
<reference evidence="4 5" key="1">
    <citation type="submission" date="2019-08" db="EMBL/GenBank/DDBJ databases">
        <title>Microbe sample from Colwellia echini.</title>
        <authorList>
            <person name="Christiansen L."/>
            <person name="Pathiraja D."/>
            <person name="Schultz-Johansen M."/>
            <person name="Choi I.-G."/>
            <person name="Stougaard P."/>
        </authorList>
    </citation>
    <scope>NUCLEOTIDE SEQUENCE [LARGE SCALE GENOMIC DNA]</scope>
    <source>
        <strain evidence="4 5">A3</strain>
    </source>
</reference>
<feature type="DNA-binding region" description="H-T-H motif" evidence="2">
    <location>
        <begin position="38"/>
        <end position="57"/>
    </location>
</feature>
<dbReference type="Pfam" id="PF08362">
    <property type="entry name" value="TetR_C_3"/>
    <property type="match status" value="1"/>
</dbReference>